<dbReference type="Pfam" id="PF00168">
    <property type="entry name" value="C2"/>
    <property type="match status" value="1"/>
</dbReference>
<feature type="compositionally biased region" description="Low complexity" evidence="6">
    <location>
        <begin position="571"/>
        <end position="584"/>
    </location>
</feature>
<evidence type="ECO:0000313" key="10">
    <source>
        <dbReference type="Proteomes" id="UP000472265"/>
    </source>
</evidence>
<feature type="compositionally biased region" description="Polar residues" evidence="6">
    <location>
        <begin position="734"/>
        <end position="745"/>
    </location>
</feature>
<feature type="compositionally biased region" description="Low complexity" evidence="6">
    <location>
        <begin position="318"/>
        <end position="331"/>
    </location>
</feature>
<feature type="compositionally biased region" description="Polar residues" evidence="6">
    <location>
        <begin position="639"/>
        <end position="648"/>
    </location>
</feature>
<dbReference type="SMART" id="SM00239">
    <property type="entry name" value="C2"/>
    <property type="match status" value="1"/>
</dbReference>
<feature type="compositionally biased region" description="Polar residues" evidence="6">
    <location>
        <begin position="598"/>
        <end position="622"/>
    </location>
</feature>
<dbReference type="OrthoDB" id="8956628at2759"/>
<reference evidence="9" key="2">
    <citation type="submission" date="2025-08" db="UniProtKB">
        <authorList>
            <consortium name="Ensembl"/>
        </authorList>
    </citation>
    <scope>IDENTIFICATION</scope>
</reference>
<evidence type="ECO:0000256" key="6">
    <source>
        <dbReference type="SAM" id="MobiDB-lite"/>
    </source>
</evidence>
<dbReference type="OMA" id="HTRWDHI"/>
<evidence type="ECO:0000256" key="4">
    <source>
        <dbReference type="ARBA" id="ARBA00022753"/>
    </source>
</evidence>
<dbReference type="Gene3D" id="2.60.40.150">
    <property type="entry name" value="C2 domain"/>
    <property type="match status" value="1"/>
</dbReference>
<dbReference type="GO" id="GO:0055037">
    <property type="term" value="C:recycling endosome"/>
    <property type="evidence" value="ECO:0007669"/>
    <property type="project" value="UniProtKB-SubCell"/>
</dbReference>
<dbReference type="InParanoid" id="A0A671U9P5"/>
<feature type="compositionally biased region" description="Polar residues" evidence="6">
    <location>
        <begin position="773"/>
        <end position="784"/>
    </location>
</feature>
<dbReference type="InterPro" id="IPR019018">
    <property type="entry name" value="Rab-bd_FIP-RBD"/>
</dbReference>
<dbReference type="PROSITE" id="PS50004">
    <property type="entry name" value="C2"/>
    <property type="match status" value="1"/>
</dbReference>
<evidence type="ECO:0000259" key="8">
    <source>
        <dbReference type="PROSITE" id="PS51511"/>
    </source>
</evidence>
<dbReference type="Pfam" id="PF09457">
    <property type="entry name" value="RBD-FIP"/>
    <property type="match status" value="1"/>
</dbReference>
<dbReference type="GO" id="GO:0031267">
    <property type="term" value="F:small GTPase binding"/>
    <property type="evidence" value="ECO:0007669"/>
    <property type="project" value="InterPro"/>
</dbReference>
<dbReference type="Gene3D" id="1.20.5.2440">
    <property type="match status" value="1"/>
</dbReference>
<feature type="compositionally biased region" description="Polar residues" evidence="6">
    <location>
        <begin position="277"/>
        <end position="286"/>
    </location>
</feature>
<feature type="region of interest" description="Disordered" evidence="6">
    <location>
        <begin position="191"/>
        <end position="217"/>
    </location>
</feature>
<feature type="compositionally biased region" description="Polar residues" evidence="6">
    <location>
        <begin position="1003"/>
        <end position="1016"/>
    </location>
</feature>
<feature type="compositionally biased region" description="Polar residues" evidence="6">
    <location>
        <begin position="513"/>
        <end position="530"/>
    </location>
</feature>
<comment type="subcellular location">
    <subcellularLocation>
        <location evidence="1">Recycling endosome</location>
    </subcellularLocation>
</comment>
<feature type="domain" description="FIP-RBD" evidence="8">
    <location>
        <begin position="1167"/>
        <end position="1229"/>
    </location>
</feature>
<evidence type="ECO:0000256" key="5">
    <source>
        <dbReference type="ARBA" id="ARBA00022927"/>
    </source>
</evidence>
<feature type="compositionally biased region" description="Basic and acidic residues" evidence="6">
    <location>
        <begin position="1017"/>
        <end position="1032"/>
    </location>
</feature>
<feature type="compositionally biased region" description="Low complexity" evidence="6">
    <location>
        <begin position="342"/>
        <end position="352"/>
    </location>
</feature>
<dbReference type="InterPro" id="IPR000008">
    <property type="entry name" value="C2_dom"/>
</dbReference>
<dbReference type="InterPro" id="IPR037245">
    <property type="entry name" value="FIP-RBD_C_sf"/>
</dbReference>
<dbReference type="CDD" id="cd08682">
    <property type="entry name" value="C2_Rab11-FIP_classI"/>
    <property type="match status" value="1"/>
</dbReference>
<keyword evidence="3" id="KW-0597">Phosphoprotein</keyword>
<dbReference type="GO" id="GO:0015031">
    <property type="term" value="P:protein transport"/>
    <property type="evidence" value="ECO:0007669"/>
    <property type="project" value="UniProtKB-KW"/>
</dbReference>
<feature type="region of interest" description="Disordered" evidence="6">
    <location>
        <begin position="692"/>
        <end position="882"/>
    </location>
</feature>
<dbReference type="PROSITE" id="PS51511">
    <property type="entry name" value="FIP_RBD"/>
    <property type="match status" value="1"/>
</dbReference>
<keyword evidence="2" id="KW-0813">Transport</keyword>
<keyword evidence="4" id="KW-0967">Endosome</keyword>
<dbReference type="SUPFAM" id="SSF49562">
    <property type="entry name" value="C2 domain (Calcium/lipid-binding domain, CaLB)"/>
    <property type="match status" value="1"/>
</dbReference>
<feature type="compositionally biased region" description="Polar residues" evidence="6">
    <location>
        <begin position="293"/>
        <end position="305"/>
    </location>
</feature>
<dbReference type="SUPFAM" id="SSF144270">
    <property type="entry name" value="Eferin C-derminal domain-like"/>
    <property type="match status" value="1"/>
</dbReference>
<accession>A0A671U9P5</accession>
<evidence type="ECO:0000256" key="1">
    <source>
        <dbReference type="ARBA" id="ARBA00004172"/>
    </source>
</evidence>
<protein>
    <submittedName>
        <fullName evidence="9">Rab11 family-interacting protein 1-like</fullName>
    </submittedName>
</protein>
<gene>
    <name evidence="9" type="primary">rab11fip1a</name>
</gene>
<feature type="compositionally biased region" description="Basic and acidic residues" evidence="6">
    <location>
        <begin position="692"/>
        <end position="701"/>
    </location>
</feature>
<feature type="region of interest" description="Disordered" evidence="6">
    <location>
        <begin position="930"/>
        <end position="954"/>
    </location>
</feature>
<feature type="region of interest" description="Disordered" evidence="6">
    <location>
        <begin position="997"/>
        <end position="1033"/>
    </location>
</feature>
<feature type="region of interest" description="Disordered" evidence="6">
    <location>
        <begin position="236"/>
        <end position="668"/>
    </location>
</feature>
<evidence type="ECO:0000313" key="9">
    <source>
        <dbReference type="Ensembl" id="ENSSAUP00010010462.1"/>
    </source>
</evidence>
<proteinExistence type="predicted"/>
<feature type="domain" description="C2" evidence="7">
    <location>
        <begin position="1"/>
        <end position="119"/>
    </location>
</feature>
<reference evidence="9" key="3">
    <citation type="submission" date="2025-09" db="UniProtKB">
        <authorList>
            <consortium name="Ensembl"/>
        </authorList>
    </citation>
    <scope>IDENTIFICATION</scope>
</reference>
<sequence>MSLADQSQQWFPTSVQVTVHQARSLRVKGKNGTNDAYAIIQVAKDKFSTSVAEKSIAPVWKEEASFELPLFHPGNAERCTLYIIVMHRAQVGLDKFLGQAVVNLLDLHDNKTRKKSDWFKLVDKSGKEDKARGEVLLDVQFMRNNMSASMFDLSMQDKPRSRISKLKDKVRGKKKDGFSDSASAIVPSVSQVLTDSDAEPDSQSLNQSPGVKKKSKFKTLFAPKSNLQRNISQSMSTLGSLPEKNSSLSGSRSSGLNVDSPEGKKKFKFLGHKRTGSSDSKVSQGPFSLLGRSKQSNSDQNNLCINGNHVYTEEESKSGSTLSLNSSGQGSVEDIHKHTSDPDPISVPVPSIHIESDRAILEQQRHQEEEERRQAEQRRIADAKKLEEEEKYRIEMKRLKEEEENRVQEEQERKRRFLEDEARRKKQIEEEERRKQEEERRVLEAAAEEQKRQEEASMSDRLTSLFGMIRKKEEKKEEVQQHIKEDQPTPSPRSDSKDPQPTTNPFDDIPLSSDPSADQPKSSRNQQTPSAMVFLNRTAKVSAVKPRLPQSLESEPADCRTPSQLCPSPATSESTLSSVPSESPDTFSNLHSSLAPPNISQSLSGSPPGSIDNLSSEGSSPTMADKKKRAPLPPLPAHGTQTGGNQIHNPAYVDGPQQGNKMSLPLPDYETLFPQKRHGVQGQTRWDHIIAEVNQRQRDIPSDFLGPEMSVDGPEEHEPSLRSSLPQKRPALMPNQTQPQETKPVSTKKVAAPAPPEPVATPQPRPAAESSHRQSQNIPQQSLMRPNPSAVPGSVNTDASSREITSARSREGARKVLQPSPATRAASPLNKDLSPPNDERNVQVTMNKEAPTAKPRQRVSGKEPEQQEDAAVTPVVSDKNMNSNIQMLSSSSVSSMDKKGSQVETFAAFDPFPSTDLLAKDPWAQMKRNQEADDLFKHNVRKEQKLEDRGLTAGDLDSIFNQDKLTDPFARFNGSDSIKHSEHREKDDSKVDSLAFQRRNSQRRNQTPPSTTQPDNRTSKSRQEPAFKEESARTTAYQGLNAQNITNEAFTTKLQADVKTHSHVYRGEDPFGAEPFILNLTEPHQVVMEEPEPLAGGLSEGKMPLRAWVAPSETQPVNAQNSNGGGLSFIPRRPHPVKPMSTVESKSPFGTPAVKEIKVRDSTPGKIQPANTAGSGPYTQLTQEELITLVVKQQTDLSRKDAKITELEEYIDNLLVRVIDEKPSILHSLNAKPV</sequence>
<keyword evidence="5" id="KW-0653">Protein transport</keyword>
<dbReference type="GeneTree" id="ENSGT00940000165511"/>
<dbReference type="InterPro" id="IPR037789">
    <property type="entry name" value="FIP_classI"/>
</dbReference>
<dbReference type="PANTHER" id="PTHR15746:SF22">
    <property type="entry name" value="RAB11 FAMILY-INTERACTING PROTEIN 1"/>
    <property type="match status" value="1"/>
</dbReference>
<feature type="compositionally biased region" description="Basic and acidic residues" evidence="6">
    <location>
        <begin position="354"/>
        <end position="455"/>
    </location>
</feature>
<evidence type="ECO:0000259" key="7">
    <source>
        <dbReference type="PROSITE" id="PS50004"/>
    </source>
</evidence>
<dbReference type="GO" id="GO:0045055">
    <property type="term" value="P:regulated exocytosis"/>
    <property type="evidence" value="ECO:0007669"/>
    <property type="project" value="TreeGrafter"/>
</dbReference>
<feature type="compositionally biased region" description="Basic residues" evidence="6">
    <location>
        <begin position="265"/>
        <end position="275"/>
    </location>
</feature>
<reference evidence="9" key="1">
    <citation type="submission" date="2021-04" db="EMBL/GenBank/DDBJ databases">
        <authorList>
            <consortium name="Wellcome Sanger Institute Data Sharing"/>
        </authorList>
    </citation>
    <scope>NUCLEOTIDE SEQUENCE [LARGE SCALE GENOMIC DNA]</scope>
</reference>
<feature type="compositionally biased region" description="Basic and acidic residues" evidence="6">
    <location>
        <begin position="930"/>
        <end position="950"/>
    </location>
</feature>
<dbReference type="InterPro" id="IPR035892">
    <property type="entry name" value="C2_domain_sf"/>
</dbReference>
<dbReference type="AlphaFoldDB" id="A0A671U9P5"/>
<name>A0A671U9P5_SPAAU</name>
<dbReference type="Proteomes" id="UP000472265">
    <property type="component" value="Chromosome 5"/>
</dbReference>
<evidence type="ECO:0000256" key="2">
    <source>
        <dbReference type="ARBA" id="ARBA00022448"/>
    </source>
</evidence>
<feature type="compositionally biased region" description="Basic and acidic residues" evidence="6">
    <location>
        <begin position="470"/>
        <end position="487"/>
    </location>
</feature>
<dbReference type="FunFam" id="2.60.40.150:FF:000070">
    <property type="entry name" value="rab11 family-interacting protein 2 isoform X1"/>
    <property type="match status" value="1"/>
</dbReference>
<dbReference type="PANTHER" id="PTHR15746">
    <property type="entry name" value="RAB11-RELATED"/>
    <property type="match status" value="1"/>
</dbReference>
<feature type="compositionally biased region" description="Polar residues" evidence="6">
    <location>
        <begin position="236"/>
        <end position="245"/>
    </location>
</feature>
<organism evidence="9 10">
    <name type="scientific">Sparus aurata</name>
    <name type="common">Gilthead sea bream</name>
    <dbReference type="NCBI Taxonomy" id="8175"/>
    <lineage>
        <taxon>Eukaryota</taxon>
        <taxon>Metazoa</taxon>
        <taxon>Chordata</taxon>
        <taxon>Craniata</taxon>
        <taxon>Vertebrata</taxon>
        <taxon>Euteleostomi</taxon>
        <taxon>Actinopterygii</taxon>
        <taxon>Neopterygii</taxon>
        <taxon>Teleostei</taxon>
        <taxon>Neoteleostei</taxon>
        <taxon>Acanthomorphata</taxon>
        <taxon>Eupercaria</taxon>
        <taxon>Spariformes</taxon>
        <taxon>Sparidae</taxon>
        <taxon>Sparus</taxon>
    </lineage>
</organism>
<evidence type="ECO:0000256" key="3">
    <source>
        <dbReference type="ARBA" id="ARBA00022553"/>
    </source>
</evidence>
<feature type="compositionally biased region" description="Pro residues" evidence="6">
    <location>
        <begin position="753"/>
        <end position="765"/>
    </location>
</feature>
<dbReference type="Ensembl" id="ENSSAUT00010011108.1">
    <property type="protein sequence ID" value="ENSSAUP00010010462.1"/>
    <property type="gene ID" value="ENSSAUG00010005066.1"/>
</dbReference>
<feature type="compositionally biased region" description="Polar residues" evidence="6">
    <location>
        <begin position="794"/>
        <end position="807"/>
    </location>
</feature>
<feature type="compositionally biased region" description="Low complexity" evidence="6">
    <location>
        <begin position="246"/>
        <end position="256"/>
    </location>
</feature>
<keyword evidence="10" id="KW-1185">Reference proteome</keyword>
<feature type="compositionally biased region" description="Polar residues" evidence="6">
    <location>
        <begin position="561"/>
        <end position="570"/>
    </location>
</feature>